<dbReference type="AlphaFoldDB" id="A0A437MFL7"/>
<name>A0A437MFL7_9PROT</name>
<evidence type="ECO:0000313" key="1">
    <source>
        <dbReference type="EMBL" id="RVT96420.1"/>
    </source>
</evidence>
<accession>A0A437MFL7</accession>
<sequence length="88" mass="9936">MAHPRVTKEHIEAQIMTVDYIYEGQLTICIISMKNGFRLVGKSAPADPANFNAEVGQRYAYEDAFRQAWPLEGYLLCTVLQTQKEAGQ</sequence>
<dbReference type="EMBL" id="SACL01000004">
    <property type="protein sequence ID" value="RVT96420.1"/>
    <property type="molecule type" value="Genomic_DNA"/>
</dbReference>
<comment type="caution">
    <text evidence="1">The sequence shown here is derived from an EMBL/GenBank/DDBJ whole genome shotgun (WGS) entry which is preliminary data.</text>
</comment>
<proteinExistence type="predicted"/>
<evidence type="ECO:0000313" key="2">
    <source>
        <dbReference type="Proteomes" id="UP000282957"/>
    </source>
</evidence>
<dbReference type="Pfam" id="PF13876">
    <property type="entry name" value="Phage_gp49_66"/>
    <property type="match status" value="1"/>
</dbReference>
<reference evidence="1 2" key="1">
    <citation type="submission" date="2019-01" db="EMBL/GenBank/DDBJ databases">
        <authorList>
            <person name="Chen W.-M."/>
        </authorList>
    </citation>
    <scope>NUCLEOTIDE SEQUENCE [LARGE SCALE GENOMIC DNA]</scope>
    <source>
        <strain evidence="1 2">CCP-6</strain>
    </source>
</reference>
<dbReference type="OrthoDB" id="5688154at2"/>
<dbReference type="Proteomes" id="UP000282957">
    <property type="component" value="Unassembled WGS sequence"/>
</dbReference>
<protein>
    <submittedName>
        <fullName evidence="1">Uncharacterized protein</fullName>
    </submittedName>
</protein>
<organism evidence="1 2">
    <name type="scientific">Rhodovarius crocodyli</name>
    <dbReference type="NCBI Taxonomy" id="1979269"/>
    <lineage>
        <taxon>Bacteria</taxon>
        <taxon>Pseudomonadati</taxon>
        <taxon>Pseudomonadota</taxon>
        <taxon>Alphaproteobacteria</taxon>
        <taxon>Acetobacterales</taxon>
        <taxon>Roseomonadaceae</taxon>
        <taxon>Rhodovarius</taxon>
    </lineage>
</organism>
<keyword evidence="2" id="KW-1185">Reference proteome</keyword>
<dbReference type="InterPro" id="IPR025915">
    <property type="entry name" value="Phage_gp49_66"/>
</dbReference>
<gene>
    <name evidence="1" type="ORF">EOD42_14460</name>
</gene>